<dbReference type="PIRSF" id="PIRSF018267">
    <property type="entry name" value="VSR_endonuc"/>
    <property type="match status" value="1"/>
</dbReference>
<keyword evidence="8" id="KW-1185">Reference proteome</keyword>
<dbReference type="GO" id="GO:0004519">
    <property type="term" value="F:endonuclease activity"/>
    <property type="evidence" value="ECO:0007669"/>
    <property type="project" value="UniProtKB-KW"/>
</dbReference>
<keyword evidence="4 6" id="KW-0378">Hydrolase</keyword>
<keyword evidence="5 6" id="KW-0234">DNA repair</keyword>
<evidence type="ECO:0000256" key="4">
    <source>
        <dbReference type="ARBA" id="ARBA00022801"/>
    </source>
</evidence>
<dbReference type="Proteomes" id="UP000605099">
    <property type="component" value="Unassembled WGS sequence"/>
</dbReference>
<dbReference type="InterPro" id="IPR004603">
    <property type="entry name" value="DNA_mismatch_endonuc_vsr"/>
</dbReference>
<evidence type="ECO:0000256" key="5">
    <source>
        <dbReference type="ARBA" id="ARBA00023204"/>
    </source>
</evidence>
<reference evidence="8" key="1">
    <citation type="journal article" date="2019" name="Int. J. Syst. Evol. Microbiol.">
        <title>The Global Catalogue of Microorganisms (GCM) 10K type strain sequencing project: providing services to taxonomists for standard genome sequencing and annotation.</title>
        <authorList>
            <consortium name="The Broad Institute Genomics Platform"/>
            <consortium name="The Broad Institute Genome Sequencing Center for Infectious Disease"/>
            <person name="Wu L."/>
            <person name="Ma J."/>
        </authorList>
    </citation>
    <scope>NUCLEOTIDE SEQUENCE [LARGE SCALE GENOMIC DNA]</scope>
    <source>
        <strain evidence="8">CGMCC 1.6784</strain>
    </source>
</reference>
<keyword evidence="1 6" id="KW-0540">Nuclease</keyword>
<organism evidence="7 8">
    <name type="scientific">Novosphingobium indicum</name>
    <dbReference type="NCBI Taxonomy" id="462949"/>
    <lineage>
        <taxon>Bacteria</taxon>
        <taxon>Pseudomonadati</taxon>
        <taxon>Pseudomonadota</taxon>
        <taxon>Alphaproteobacteria</taxon>
        <taxon>Sphingomonadales</taxon>
        <taxon>Sphingomonadaceae</taxon>
        <taxon>Novosphingobium</taxon>
    </lineage>
</organism>
<accession>A0ABQ2JM98</accession>
<evidence type="ECO:0000256" key="2">
    <source>
        <dbReference type="ARBA" id="ARBA00022759"/>
    </source>
</evidence>
<protein>
    <recommendedName>
        <fullName evidence="6">Very short patch repair endonuclease</fullName>
        <ecNumber evidence="6">3.1.-.-</ecNumber>
    </recommendedName>
</protein>
<comment type="similarity">
    <text evidence="6">Belongs to the vsr family.</text>
</comment>
<dbReference type="EC" id="3.1.-.-" evidence="6"/>
<keyword evidence="2 6" id="KW-0255">Endonuclease</keyword>
<dbReference type="NCBIfam" id="TIGR00632">
    <property type="entry name" value="vsr"/>
    <property type="match status" value="1"/>
</dbReference>
<evidence type="ECO:0000256" key="1">
    <source>
        <dbReference type="ARBA" id="ARBA00022722"/>
    </source>
</evidence>
<dbReference type="Gene3D" id="3.40.960.10">
    <property type="entry name" value="VSR Endonuclease"/>
    <property type="match status" value="1"/>
</dbReference>
<proteinExistence type="inferred from homology"/>
<dbReference type="Pfam" id="PF03852">
    <property type="entry name" value="Vsr"/>
    <property type="match status" value="1"/>
</dbReference>
<name>A0ABQ2JM98_9SPHN</name>
<dbReference type="RefSeq" id="WP_188819931.1">
    <property type="nucleotide sequence ID" value="NZ_BMLK01000010.1"/>
</dbReference>
<keyword evidence="3 6" id="KW-0227">DNA damage</keyword>
<dbReference type="CDD" id="cd00221">
    <property type="entry name" value="Vsr"/>
    <property type="match status" value="1"/>
</dbReference>
<dbReference type="SUPFAM" id="SSF52980">
    <property type="entry name" value="Restriction endonuclease-like"/>
    <property type="match status" value="1"/>
</dbReference>
<gene>
    <name evidence="7" type="ORF">GCM10011349_24000</name>
</gene>
<evidence type="ECO:0000313" key="8">
    <source>
        <dbReference type="Proteomes" id="UP000605099"/>
    </source>
</evidence>
<comment type="caution">
    <text evidence="7">The sequence shown here is derived from an EMBL/GenBank/DDBJ whole genome shotgun (WGS) entry which is preliminary data.</text>
</comment>
<comment type="function">
    <text evidence="6">May nick specific sequences that contain T:G mispairs resulting from m5C-deamination.</text>
</comment>
<dbReference type="EMBL" id="BMLK01000010">
    <property type="protein sequence ID" value="GGN51438.1"/>
    <property type="molecule type" value="Genomic_DNA"/>
</dbReference>
<evidence type="ECO:0000313" key="7">
    <source>
        <dbReference type="EMBL" id="GGN51438.1"/>
    </source>
</evidence>
<evidence type="ECO:0000256" key="6">
    <source>
        <dbReference type="PIRNR" id="PIRNR018267"/>
    </source>
</evidence>
<evidence type="ECO:0000256" key="3">
    <source>
        <dbReference type="ARBA" id="ARBA00022763"/>
    </source>
</evidence>
<sequence>MADIVPAAVRSRMMSGIRAKDTKPELVLRKGLHNAGFRFRLHRRDLPGTPDIVLPGYNAVVLAHGCFWHGHDCPLFKLPSTRQEFWQTKIERNRAVDAKTTAALKELGWRVGVVWECALKGRTRLPLDDVIGACTKWLRSDRPELEIRGK</sequence>
<dbReference type="InterPro" id="IPR011335">
    <property type="entry name" value="Restrct_endonuc-II-like"/>
</dbReference>